<keyword evidence="7 10" id="KW-0119">Carbohydrate metabolism</keyword>
<sequence>MTLARRCGVLLHVSSLPNRHGVGDFGPRAHEFIDFLADGGQEVWQMLPLAPINAGAGNSPYSSYSAFAGNTLFISPELLVRQGVLRSRDVEPPPDFPLDRVDYRAAAAWREKILEQAFDNAFPGLRADSGFDAFCRKADFWLDDYCLFAALKREHKGVPWLSWPRGLRLREPAALEQARERLGYDILRERYFQYLFSLHWKNLRDYAAERGVSLLGDVPIYVSLDSSDVWAHRELFELDREGLPIYCAGAPPDYFSETGQMWGNPVYDWAFQEKDGFSWWARRLQHESERFDMIRLDHFRGFCGFWQVPACEPTAENGLWIPGPGARFFNAMKERVPGLCILAEDLGVITEDVVALMSEFGFPGMKILQFAFSPDIGKNAYIPHNMPVQSAVYTGTHDNNTTRGWFSDELDEEGRRRFCDYAGRQVSADSAADVMIRMALGSVAALCIIPMQDYLNLGADGRMNMPGVAGGNWGWRLQPDMATRGLSERMLFMARIYGRTEG</sequence>
<evidence type="ECO:0000313" key="11">
    <source>
        <dbReference type="EMBL" id="SFL50494.1"/>
    </source>
</evidence>
<dbReference type="InterPro" id="IPR017853">
    <property type="entry name" value="GH"/>
</dbReference>
<comment type="similarity">
    <text evidence="2 10">Belongs to the disproportionating enzyme family.</text>
</comment>
<evidence type="ECO:0000256" key="2">
    <source>
        <dbReference type="ARBA" id="ARBA00005684"/>
    </source>
</evidence>
<dbReference type="Proteomes" id="UP000199581">
    <property type="component" value="Unassembled WGS sequence"/>
</dbReference>
<evidence type="ECO:0000256" key="6">
    <source>
        <dbReference type="ARBA" id="ARBA00022679"/>
    </source>
</evidence>
<dbReference type="NCBIfam" id="NF011080">
    <property type="entry name" value="PRK14508.1-3"/>
    <property type="match status" value="1"/>
</dbReference>
<dbReference type="PANTHER" id="PTHR32438:SF5">
    <property type="entry name" value="4-ALPHA-GLUCANOTRANSFERASE DPE1, CHLOROPLASTIC_AMYLOPLASTIC"/>
    <property type="match status" value="1"/>
</dbReference>
<evidence type="ECO:0000256" key="7">
    <source>
        <dbReference type="ARBA" id="ARBA00023277"/>
    </source>
</evidence>
<dbReference type="GO" id="GO:0004134">
    <property type="term" value="F:4-alpha-glucanotransferase activity"/>
    <property type="evidence" value="ECO:0007669"/>
    <property type="project" value="UniProtKB-EC"/>
</dbReference>
<dbReference type="EC" id="2.4.1.25" evidence="3 10"/>
<accession>A0A8G2F3Q4</accession>
<dbReference type="Gene3D" id="3.20.20.80">
    <property type="entry name" value="Glycosidases"/>
    <property type="match status" value="1"/>
</dbReference>
<dbReference type="GO" id="GO:0005975">
    <property type="term" value="P:carbohydrate metabolic process"/>
    <property type="evidence" value="ECO:0007669"/>
    <property type="project" value="InterPro"/>
</dbReference>
<keyword evidence="12" id="KW-1185">Reference proteome</keyword>
<keyword evidence="5 10" id="KW-0328">Glycosyltransferase</keyword>
<comment type="catalytic activity">
    <reaction evidence="1 10">
        <text>Transfers a segment of a (1-&gt;4)-alpha-D-glucan to a new position in an acceptor, which may be glucose or a (1-&gt;4)-alpha-D-glucan.</text>
        <dbReference type="EC" id="2.4.1.25"/>
    </reaction>
</comment>
<gene>
    <name evidence="11" type="ORF">SAMN05421830_10311</name>
</gene>
<dbReference type="PANTHER" id="PTHR32438">
    <property type="entry name" value="4-ALPHA-GLUCANOTRANSFERASE DPE1, CHLOROPLASTIC/AMYLOPLASTIC"/>
    <property type="match status" value="1"/>
</dbReference>
<organism evidence="11 12">
    <name type="scientific">Desulfomicrobium norvegicum (strain DSM 1741 / NCIMB 8310)</name>
    <name type="common">Desulfovibrio baculatus (strain Norway 4)</name>
    <name type="synonym">Desulfovibrio desulfuricans (strain Norway 4)</name>
    <dbReference type="NCBI Taxonomy" id="52561"/>
    <lineage>
        <taxon>Bacteria</taxon>
        <taxon>Pseudomonadati</taxon>
        <taxon>Thermodesulfobacteriota</taxon>
        <taxon>Desulfovibrionia</taxon>
        <taxon>Desulfovibrionales</taxon>
        <taxon>Desulfomicrobiaceae</taxon>
        <taxon>Desulfomicrobium</taxon>
    </lineage>
</organism>
<proteinExistence type="inferred from homology"/>
<dbReference type="RefSeq" id="WP_092190269.1">
    <property type="nucleotide sequence ID" value="NZ_FOTO01000003.1"/>
</dbReference>
<evidence type="ECO:0000256" key="3">
    <source>
        <dbReference type="ARBA" id="ARBA00012560"/>
    </source>
</evidence>
<evidence type="ECO:0000256" key="8">
    <source>
        <dbReference type="ARBA" id="ARBA00031423"/>
    </source>
</evidence>
<evidence type="ECO:0000256" key="1">
    <source>
        <dbReference type="ARBA" id="ARBA00000439"/>
    </source>
</evidence>
<dbReference type="OrthoDB" id="9761577at2"/>
<evidence type="ECO:0000313" key="12">
    <source>
        <dbReference type="Proteomes" id="UP000199581"/>
    </source>
</evidence>
<dbReference type="SUPFAM" id="SSF51445">
    <property type="entry name" value="(Trans)glycosidases"/>
    <property type="match status" value="1"/>
</dbReference>
<protein>
    <recommendedName>
        <fullName evidence="4 10">4-alpha-glucanotransferase</fullName>
        <ecNumber evidence="3 10">2.4.1.25</ecNumber>
    </recommendedName>
    <alternativeName>
        <fullName evidence="8 10">Amylomaltase</fullName>
    </alternativeName>
    <alternativeName>
        <fullName evidence="9 10">Disproportionating enzyme</fullName>
    </alternativeName>
</protein>
<reference evidence="11 12" key="1">
    <citation type="submission" date="2016-10" db="EMBL/GenBank/DDBJ databases">
        <authorList>
            <person name="Varghese N."/>
            <person name="Submissions S."/>
        </authorList>
    </citation>
    <scope>NUCLEOTIDE SEQUENCE [LARGE SCALE GENOMIC DNA]</scope>
    <source>
        <strain evidence="11 12">DSM 1741</strain>
    </source>
</reference>
<evidence type="ECO:0000256" key="10">
    <source>
        <dbReference type="RuleBase" id="RU361207"/>
    </source>
</evidence>
<evidence type="ECO:0000256" key="4">
    <source>
        <dbReference type="ARBA" id="ARBA00020295"/>
    </source>
</evidence>
<dbReference type="InterPro" id="IPR003385">
    <property type="entry name" value="Glyco_hydro_77"/>
</dbReference>
<evidence type="ECO:0000256" key="9">
    <source>
        <dbReference type="ARBA" id="ARBA00031501"/>
    </source>
</evidence>
<evidence type="ECO:0000256" key="5">
    <source>
        <dbReference type="ARBA" id="ARBA00022676"/>
    </source>
</evidence>
<name>A0A8G2F3Q4_DESNO</name>
<keyword evidence="6 10" id="KW-0808">Transferase</keyword>
<comment type="caution">
    <text evidence="11">The sequence shown here is derived from an EMBL/GenBank/DDBJ whole genome shotgun (WGS) entry which is preliminary data.</text>
</comment>
<dbReference type="AlphaFoldDB" id="A0A8G2F3Q4"/>
<dbReference type="NCBIfam" id="TIGR00217">
    <property type="entry name" value="malQ"/>
    <property type="match status" value="1"/>
</dbReference>
<dbReference type="Pfam" id="PF02446">
    <property type="entry name" value="Glyco_hydro_77"/>
    <property type="match status" value="1"/>
</dbReference>
<dbReference type="EMBL" id="FOTO01000003">
    <property type="protein sequence ID" value="SFL50494.1"/>
    <property type="molecule type" value="Genomic_DNA"/>
</dbReference>